<evidence type="ECO:0000313" key="7">
    <source>
        <dbReference type="EMBL" id="KAJ8317850.1"/>
    </source>
</evidence>
<dbReference type="Pfam" id="PF20811">
    <property type="entry name" value="PARG_cat_N"/>
    <property type="match status" value="1"/>
</dbReference>
<evidence type="ECO:0000256" key="2">
    <source>
        <dbReference type="ARBA" id="ARBA00012255"/>
    </source>
</evidence>
<evidence type="ECO:0000259" key="6">
    <source>
        <dbReference type="Pfam" id="PF20811"/>
    </source>
</evidence>
<dbReference type="Pfam" id="PF05028">
    <property type="entry name" value="PARG_cat_C"/>
    <property type="match status" value="1"/>
</dbReference>
<proteinExistence type="inferred from homology"/>
<evidence type="ECO:0000313" key="8">
    <source>
        <dbReference type="Proteomes" id="UP001217089"/>
    </source>
</evidence>
<dbReference type="InterPro" id="IPR007724">
    <property type="entry name" value="Poly_GlycHdrlase"/>
</dbReference>
<evidence type="ECO:0000256" key="4">
    <source>
        <dbReference type="SAM" id="MobiDB-lite"/>
    </source>
</evidence>
<organism evidence="7 8">
    <name type="scientific">Tegillarca granosa</name>
    <name type="common">Malaysian cockle</name>
    <name type="synonym">Anadara granosa</name>
    <dbReference type="NCBI Taxonomy" id="220873"/>
    <lineage>
        <taxon>Eukaryota</taxon>
        <taxon>Metazoa</taxon>
        <taxon>Spiralia</taxon>
        <taxon>Lophotrochozoa</taxon>
        <taxon>Mollusca</taxon>
        <taxon>Bivalvia</taxon>
        <taxon>Autobranchia</taxon>
        <taxon>Pteriomorphia</taxon>
        <taxon>Arcoida</taxon>
        <taxon>Arcoidea</taxon>
        <taxon>Arcidae</taxon>
        <taxon>Tegillarca</taxon>
    </lineage>
</organism>
<keyword evidence="8" id="KW-1185">Reference proteome</keyword>
<dbReference type="EC" id="3.2.1.143" evidence="2"/>
<dbReference type="InterPro" id="IPR048362">
    <property type="entry name" value="PARG_helical"/>
</dbReference>
<dbReference type="PANTHER" id="PTHR12837:SF15">
    <property type="entry name" value="POLY(ADP-RIBOSE) GLYCOHYDROLASE"/>
    <property type="match status" value="1"/>
</dbReference>
<evidence type="ECO:0000256" key="1">
    <source>
        <dbReference type="ARBA" id="ARBA00009545"/>
    </source>
</evidence>
<comment type="similarity">
    <text evidence="1">Belongs to the poly(ADP-ribose) glycohydrolase family.</text>
</comment>
<comment type="caution">
    <text evidence="7">The sequence shown here is derived from an EMBL/GenBank/DDBJ whole genome shotgun (WGS) entry which is preliminary data.</text>
</comment>
<protein>
    <recommendedName>
        <fullName evidence="2">poly(ADP-ribose) glycohydrolase</fullName>
        <ecNumber evidence="2">3.2.1.143</ecNumber>
    </recommendedName>
</protein>
<name>A0ABQ9FQ45_TEGGR</name>
<dbReference type="InterPro" id="IPR046372">
    <property type="entry name" value="PARG_cat_C"/>
</dbReference>
<dbReference type="PANTHER" id="PTHR12837">
    <property type="entry name" value="POLY ADP-RIBOSE GLYCOHYDROLASE"/>
    <property type="match status" value="1"/>
</dbReference>
<feature type="domain" description="PARG helical" evidence="6">
    <location>
        <begin position="1"/>
        <end position="72"/>
    </location>
</feature>
<evidence type="ECO:0000256" key="3">
    <source>
        <dbReference type="ARBA" id="ARBA00022801"/>
    </source>
</evidence>
<dbReference type="Proteomes" id="UP001217089">
    <property type="component" value="Unassembled WGS sequence"/>
</dbReference>
<dbReference type="EMBL" id="JARBDR010000214">
    <property type="protein sequence ID" value="KAJ8317850.1"/>
    <property type="molecule type" value="Genomic_DNA"/>
</dbReference>
<sequence length="411" mass="46758">MAELALQLPHLCTQPVPLLKWGRTKSVTFSQQQIACLLANAFFCTFPRRNAKSRTSEFSNYPSINFNSLFDVPTGIVTFTRQSKDKFPEWYNIETPLSRLHISAEGTIEDDGIGLLQVDFANRFLGGGVLGHGCVQEEIRFLICPEMLISRLITECLEPNECLIMKGCERFSNYDGYASTFKWSGNYIDTTPRDSWGHICTEVVAIDALVIHDYGRQFRKDLVKRELNKAYCGFSSATKNPLHLSAVCTGNWGCGAFGGDKRLKALIQLMAASQANRDTCYFTFDDKILRDDIFKIHQYLTETNQLGIGTILKLIQQYDKNVVKKSHRKPKITLFEYVIKVFDGSLENTDDEEEEEDCGRSQEAEYWNSNDNIEWKTAKMIEKESLKDSKISPKSSTVKRQDSVDYKADTP</sequence>
<evidence type="ECO:0000259" key="5">
    <source>
        <dbReference type="Pfam" id="PF05028"/>
    </source>
</evidence>
<keyword evidence="3" id="KW-0378">Hydrolase</keyword>
<gene>
    <name evidence="7" type="ORF">KUTeg_002941</name>
</gene>
<accession>A0ABQ9FQ45</accession>
<feature type="region of interest" description="Disordered" evidence="4">
    <location>
        <begin position="384"/>
        <end position="411"/>
    </location>
</feature>
<feature type="compositionally biased region" description="Basic and acidic residues" evidence="4">
    <location>
        <begin position="399"/>
        <end position="411"/>
    </location>
</feature>
<reference evidence="7 8" key="1">
    <citation type="submission" date="2022-12" db="EMBL/GenBank/DDBJ databases">
        <title>Chromosome-level genome of Tegillarca granosa.</title>
        <authorList>
            <person name="Kim J."/>
        </authorList>
    </citation>
    <scope>NUCLEOTIDE SEQUENCE [LARGE SCALE GENOMIC DNA]</scope>
    <source>
        <strain evidence="7">Teg-2019</strain>
        <tissue evidence="7">Adductor muscle</tissue>
    </source>
</reference>
<feature type="domain" description="PARG catalytic Macro" evidence="5">
    <location>
        <begin position="88"/>
        <end position="289"/>
    </location>
</feature>